<keyword evidence="2" id="KW-0812">Transmembrane</keyword>
<evidence type="ECO:0000256" key="6">
    <source>
        <dbReference type="ARBA" id="ARBA00023180"/>
    </source>
</evidence>
<evidence type="ECO:0000256" key="2">
    <source>
        <dbReference type="ARBA" id="ARBA00022692"/>
    </source>
</evidence>
<evidence type="ECO:0000256" key="3">
    <source>
        <dbReference type="ARBA" id="ARBA00022741"/>
    </source>
</evidence>
<dbReference type="GO" id="GO:0004016">
    <property type="term" value="F:adenylate cyclase activity"/>
    <property type="evidence" value="ECO:0007669"/>
    <property type="project" value="TreeGrafter"/>
</dbReference>
<feature type="region of interest" description="Disordered" evidence="8">
    <location>
        <begin position="262"/>
        <end position="317"/>
    </location>
</feature>
<dbReference type="GO" id="GO:0000166">
    <property type="term" value="F:nucleotide binding"/>
    <property type="evidence" value="ECO:0007669"/>
    <property type="project" value="UniProtKB-KW"/>
</dbReference>
<dbReference type="GO" id="GO:0001653">
    <property type="term" value="F:peptide receptor activity"/>
    <property type="evidence" value="ECO:0007669"/>
    <property type="project" value="TreeGrafter"/>
</dbReference>
<dbReference type="GO" id="GO:0035556">
    <property type="term" value="P:intracellular signal transduction"/>
    <property type="evidence" value="ECO:0007669"/>
    <property type="project" value="InterPro"/>
</dbReference>
<dbReference type="PROSITE" id="PS50125">
    <property type="entry name" value="GUANYLATE_CYCLASE_2"/>
    <property type="match status" value="1"/>
</dbReference>
<dbReference type="PANTHER" id="PTHR11920:SF335">
    <property type="entry name" value="GUANYLATE CYCLASE"/>
    <property type="match status" value="1"/>
</dbReference>
<sequence>MPRYCLFGDTVNTSSRMESSGAALKIHCSLECKHLLDRLGGYRLVERGMVQMKGKGDKLTFWLIGEEPDKRSRRSMERALRRAEASGGKGARNHQPGTNGYLCGAPRSSLKNKNNGGGNPFGNSRSPLARCSSLESPKKLRFASGDLLELHQYQRCSRDPLLEVIVDGSPNRKTSSSGHLDVCPLPEGRRGIRKNSSSCPCIEDLSEGASSTVDDDVRCRETLPSSGLSEDWNRSEPMLLFSDGGNRLKVISNDDDDVVLRSSRSAPVSPGRVSLTLDLGTAPGGRGGEPEDACDDSADTPLIASPGEDAPGRETPV</sequence>
<dbReference type="GO" id="GO:0005886">
    <property type="term" value="C:plasma membrane"/>
    <property type="evidence" value="ECO:0007669"/>
    <property type="project" value="TreeGrafter"/>
</dbReference>
<evidence type="ECO:0000256" key="4">
    <source>
        <dbReference type="ARBA" id="ARBA00022989"/>
    </source>
</evidence>
<evidence type="ECO:0000256" key="7">
    <source>
        <dbReference type="ARBA" id="ARBA00023239"/>
    </source>
</evidence>
<dbReference type="PANTHER" id="PTHR11920">
    <property type="entry name" value="GUANYLYL CYCLASE"/>
    <property type="match status" value="1"/>
</dbReference>
<evidence type="ECO:0000256" key="5">
    <source>
        <dbReference type="ARBA" id="ARBA00023136"/>
    </source>
</evidence>
<organism evidence="10">
    <name type="scientific">Timema californicum</name>
    <name type="common">California timema</name>
    <name type="synonym">Walking stick</name>
    <dbReference type="NCBI Taxonomy" id="61474"/>
    <lineage>
        <taxon>Eukaryota</taxon>
        <taxon>Metazoa</taxon>
        <taxon>Ecdysozoa</taxon>
        <taxon>Arthropoda</taxon>
        <taxon>Hexapoda</taxon>
        <taxon>Insecta</taxon>
        <taxon>Pterygota</taxon>
        <taxon>Neoptera</taxon>
        <taxon>Polyneoptera</taxon>
        <taxon>Phasmatodea</taxon>
        <taxon>Timematodea</taxon>
        <taxon>Timematoidea</taxon>
        <taxon>Timematidae</taxon>
        <taxon>Timema</taxon>
    </lineage>
</organism>
<feature type="domain" description="Guanylate cyclase" evidence="9">
    <location>
        <begin position="1"/>
        <end position="18"/>
    </location>
</feature>
<keyword evidence="5" id="KW-0472">Membrane</keyword>
<dbReference type="InterPro" id="IPR001054">
    <property type="entry name" value="A/G_cyclase"/>
</dbReference>
<dbReference type="Pfam" id="PF00211">
    <property type="entry name" value="Guanylate_cyc"/>
    <property type="match status" value="1"/>
</dbReference>
<keyword evidence="3" id="KW-0547">Nucleotide-binding</keyword>
<dbReference type="Gene3D" id="3.30.70.1230">
    <property type="entry name" value="Nucleotide cyclase"/>
    <property type="match status" value="1"/>
</dbReference>
<name>A0A7R9JJ63_TIMCA</name>
<protein>
    <submittedName>
        <fullName evidence="10">(California timema) hypothetical protein</fullName>
    </submittedName>
</protein>
<dbReference type="InterPro" id="IPR029787">
    <property type="entry name" value="Nucleotide_cyclase"/>
</dbReference>
<dbReference type="EMBL" id="OE198047">
    <property type="protein sequence ID" value="CAD7580250.1"/>
    <property type="molecule type" value="Genomic_DNA"/>
</dbReference>
<dbReference type="GO" id="GO:0004383">
    <property type="term" value="F:guanylate cyclase activity"/>
    <property type="evidence" value="ECO:0007669"/>
    <property type="project" value="TreeGrafter"/>
</dbReference>
<evidence type="ECO:0000256" key="1">
    <source>
        <dbReference type="ARBA" id="ARBA00004370"/>
    </source>
</evidence>
<accession>A0A7R9JJ63</accession>
<dbReference type="InterPro" id="IPR050401">
    <property type="entry name" value="Cyclic_nucleotide_synthase"/>
</dbReference>
<feature type="compositionally biased region" description="Basic and acidic residues" evidence="8">
    <location>
        <begin position="72"/>
        <end position="84"/>
    </location>
</feature>
<dbReference type="SUPFAM" id="SSF55073">
    <property type="entry name" value="Nucleotide cyclase"/>
    <property type="match status" value="1"/>
</dbReference>
<evidence type="ECO:0000313" key="10">
    <source>
        <dbReference type="EMBL" id="CAD7580250.1"/>
    </source>
</evidence>
<keyword evidence="7" id="KW-0456">Lyase</keyword>
<proteinExistence type="predicted"/>
<evidence type="ECO:0000259" key="9">
    <source>
        <dbReference type="PROSITE" id="PS50125"/>
    </source>
</evidence>
<keyword evidence="6" id="KW-0325">Glycoprotein</keyword>
<gene>
    <name evidence="10" type="ORF">TCMB3V08_LOCUS12783</name>
</gene>
<dbReference type="GO" id="GO:0007168">
    <property type="term" value="P:receptor guanylyl cyclase signaling pathway"/>
    <property type="evidence" value="ECO:0007669"/>
    <property type="project" value="TreeGrafter"/>
</dbReference>
<keyword evidence="4" id="KW-1133">Transmembrane helix</keyword>
<reference evidence="10" key="1">
    <citation type="submission" date="2020-11" db="EMBL/GenBank/DDBJ databases">
        <authorList>
            <person name="Tran Van P."/>
        </authorList>
    </citation>
    <scope>NUCLEOTIDE SEQUENCE</scope>
</reference>
<evidence type="ECO:0000256" key="8">
    <source>
        <dbReference type="SAM" id="MobiDB-lite"/>
    </source>
</evidence>
<comment type="subcellular location">
    <subcellularLocation>
        <location evidence="1">Membrane</location>
    </subcellularLocation>
</comment>
<dbReference type="AlphaFoldDB" id="A0A7R9JJ63"/>
<feature type="region of interest" description="Disordered" evidence="8">
    <location>
        <begin position="72"/>
        <end position="130"/>
    </location>
</feature>